<name>A0A8G0L937_9HYPO</name>
<dbReference type="GO" id="GO:0004029">
    <property type="term" value="F:aldehyde dehydrogenase (NAD+) activity"/>
    <property type="evidence" value="ECO:0007669"/>
    <property type="project" value="UniProtKB-EC"/>
</dbReference>
<dbReference type="InterPro" id="IPR016163">
    <property type="entry name" value="Ald_DH_C"/>
</dbReference>
<dbReference type="EMBL" id="CP075866">
    <property type="protein sequence ID" value="QYS97901.1"/>
    <property type="molecule type" value="Genomic_DNA"/>
</dbReference>
<evidence type="ECO:0000256" key="6">
    <source>
        <dbReference type="RuleBase" id="RU003345"/>
    </source>
</evidence>
<gene>
    <name evidence="8" type="ORF">H0G86_005105</name>
</gene>
<comment type="similarity">
    <text evidence="1 6">Belongs to the aldehyde dehydrogenase family.</text>
</comment>
<evidence type="ECO:0000256" key="4">
    <source>
        <dbReference type="ARBA" id="ARBA00049194"/>
    </source>
</evidence>
<protein>
    <recommendedName>
        <fullName evidence="3">aldehyde dehydrogenase (NAD(+))</fullName>
        <ecNumber evidence="3">1.2.1.3</ecNumber>
    </recommendedName>
</protein>
<reference evidence="8 9" key="1">
    <citation type="journal article" date="2021" name="BMC Genomics">
        <title>Telomere-to-telomere genome assembly of asparaginase-producing Trichoderma simmonsii.</title>
        <authorList>
            <person name="Chung D."/>
            <person name="Kwon Y.M."/>
            <person name="Yang Y."/>
        </authorList>
    </citation>
    <scope>NUCLEOTIDE SEQUENCE [LARGE SCALE GENOMIC DNA]</scope>
    <source>
        <strain evidence="8 9">GH-Sj1</strain>
    </source>
</reference>
<dbReference type="FunFam" id="3.40.605.10:FF:000001">
    <property type="entry name" value="Aldehyde dehydrogenase 1"/>
    <property type="match status" value="1"/>
</dbReference>
<dbReference type="AlphaFoldDB" id="A0A8G0L937"/>
<dbReference type="InterPro" id="IPR015590">
    <property type="entry name" value="Aldehyde_DH_dom"/>
</dbReference>
<dbReference type="SUPFAM" id="SSF53720">
    <property type="entry name" value="ALDH-like"/>
    <property type="match status" value="1"/>
</dbReference>
<comment type="catalytic activity">
    <reaction evidence="4">
        <text>an aldehyde + NAD(+) + H2O = a carboxylate + NADH + 2 H(+)</text>
        <dbReference type="Rhea" id="RHEA:16185"/>
        <dbReference type="ChEBI" id="CHEBI:15377"/>
        <dbReference type="ChEBI" id="CHEBI:15378"/>
        <dbReference type="ChEBI" id="CHEBI:17478"/>
        <dbReference type="ChEBI" id="CHEBI:29067"/>
        <dbReference type="ChEBI" id="CHEBI:57540"/>
        <dbReference type="ChEBI" id="CHEBI:57945"/>
        <dbReference type="EC" id="1.2.1.3"/>
    </reaction>
</comment>
<organism evidence="8 9">
    <name type="scientific">Trichoderma simmonsii</name>
    <dbReference type="NCBI Taxonomy" id="1491479"/>
    <lineage>
        <taxon>Eukaryota</taxon>
        <taxon>Fungi</taxon>
        <taxon>Dikarya</taxon>
        <taxon>Ascomycota</taxon>
        <taxon>Pezizomycotina</taxon>
        <taxon>Sordariomycetes</taxon>
        <taxon>Hypocreomycetidae</taxon>
        <taxon>Hypocreales</taxon>
        <taxon>Hypocreaceae</taxon>
        <taxon>Trichoderma</taxon>
    </lineage>
</organism>
<dbReference type="PROSITE" id="PS00687">
    <property type="entry name" value="ALDEHYDE_DEHYDR_GLU"/>
    <property type="match status" value="1"/>
</dbReference>
<dbReference type="EC" id="1.2.1.3" evidence="3"/>
<evidence type="ECO:0000313" key="8">
    <source>
        <dbReference type="EMBL" id="QYS97901.1"/>
    </source>
</evidence>
<sequence>MFKAHILLILYNMAEFANIETRLFINGEFTPSIRGKTFKLINPATDKSTAEIYEGGAEDVDLAVQSAKNAFPAWAEAEASDRQCILQKLADLVEQHAAQFAYLDAISMGKPLSTYIDHTLAVATIRYFAGKAYDVHGITSLGSKDHLNISLRQPYGVTGAIIPWNVPLVMLAFKVAPALMAGNTMVLKSSERAPLSPLLFARLAKEAGLPPGVLNVLSGFGNPCGDAIARHMEIRKISFTGSHATGKIVQRAAAESNLKVCTLELGGKSPLIVFEDADLEKAAAAAAFSITFNSGQICMACTRVYVHTSVANRFIERYKANILKIMGKIGDPLETTTTFGPQADRQQYDNISKALQKAADDGLEFILGGRPLEGKGCFIPPAVVLHPPEQSDIMKKEIFGAISCVSTFTNEEDVLDRANDTEYGLYASVFTRDLNRAIRIAKGFEAGAVGVNTASPYYSQDLPLGGYKSSGSGRELGQEGLESWTEVKSVYIDLT</sequence>
<dbReference type="Proteomes" id="UP000826661">
    <property type="component" value="Chromosome III"/>
</dbReference>
<dbReference type="Pfam" id="PF00171">
    <property type="entry name" value="Aldedh"/>
    <property type="match status" value="1"/>
</dbReference>
<dbReference type="FunFam" id="3.40.309.10:FF:000012">
    <property type="entry name" value="Betaine aldehyde dehydrogenase"/>
    <property type="match status" value="1"/>
</dbReference>
<proteinExistence type="inferred from homology"/>
<dbReference type="Gene3D" id="3.40.605.10">
    <property type="entry name" value="Aldehyde Dehydrogenase, Chain A, domain 1"/>
    <property type="match status" value="1"/>
</dbReference>
<feature type="active site" evidence="5">
    <location>
        <position position="264"/>
    </location>
</feature>
<dbReference type="InterPro" id="IPR016161">
    <property type="entry name" value="Ald_DH/histidinol_DH"/>
</dbReference>
<evidence type="ECO:0000313" key="9">
    <source>
        <dbReference type="Proteomes" id="UP000826661"/>
    </source>
</evidence>
<keyword evidence="9" id="KW-1185">Reference proteome</keyword>
<evidence type="ECO:0000256" key="5">
    <source>
        <dbReference type="PROSITE-ProRule" id="PRU10007"/>
    </source>
</evidence>
<evidence type="ECO:0000256" key="3">
    <source>
        <dbReference type="ARBA" id="ARBA00024226"/>
    </source>
</evidence>
<dbReference type="PANTHER" id="PTHR11699">
    <property type="entry name" value="ALDEHYDE DEHYDROGENASE-RELATED"/>
    <property type="match status" value="1"/>
</dbReference>
<evidence type="ECO:0000259" key="7">
    <source>
        <dbReference type="Pfam" id="PF00171"/>
    </source>
</evidence>
<dbReference type="Gene3D" id="3.40.309.10">
    <property type="entry name" value="Aldehyde Dehydrogenase, Chain A, domain 2"/>
    <property type="match status" value="1"/>
</dbReference>
<keyword evidence="2 6" id="KW-0560">Oxidoreductase</keyword>
<dbReference type="InterPro" id="IPR029510">
    <property type="entry name" value="Ald_DH_CS_GLU"/>
</dbReference>
<dbReference type="InterPro" id="IPR016162">
    <property type="entry name" value="Ald_DH_N"/>
</dbReference>
<feature type="domain" description="Aldehyde dehydrogenase" evidence="7">
    <location>
        <begin position="36"/>
        <end position="490"/>
    </location>
</feature>
<evidence type="ECO:0000256" key="1">
    <source>
        <dbReference type="ARBA" id="ARBA00009986"/>
    </source>
</evidence>
<accession>A0A8G0L937</accession>
<evidence type="ECO:0000256" key="2">
    <source>
        <dbReference type="ARBA" id="ARBA00023002"/>
    </source>
</evidence>